<keyword evidence="5" id="KW-0472">Membrane</keyword>
<organism evidence="6 7">
    <name type="scientific">Coniosporium apollinis</name>
    <dbReference type="NCBI Taxonomy" id="61459"/>
    <lineage>
        <taxon>Eukaryota</taxon>
        <taxon>Fungi</taxon>
        <taxon>Dikarya</taxon>
        <taxon>Ascomycota</taxon>
        <taxon>Pezizomycotina</taxon>
        <taxon>Dothideomycetes</taxon>
        <taxon>Dothideomycetes incertae sedis</taxon>
        <taxon>Coniosporium</taxon>
    </lineage>
</organism>
<dbReference type="PRINTS" id="PR00385">
    <property type="entry name" value="P450"/>
</dbReference>
<dbReference type="SUPFAM" id="SSF48264">
    <property type="entry name" value="Cytochrome P450"/>
    <property type="match status" value="1"/>
</dbReference>
<evidence type="ECO:0000256" key="3">
    <source>
        <dbReference type="ARBA" id="ARBA00023004"/>
    </source>
</evidence>
<comment type="caution">
    <text evidence="6">The sequence shown here is derived from an EMBL/GenBank/DDBJ whole genome shotgun (WGS) entry which is preliminary data.</text>
</comment>
<gene>
    <name evidence="6" type="ORF">H2201_006301</name>
</gene>
<dbReference type="EMBL" id="JAPDRL010000053">
    <property type="protein sequence ID" value="KAJ9662012.1"/>
    <property type="molecule type" value="Genomic_DNA"/>
</dbReference>
<evidence type="ECO:0000256" key="5">
    <source>
        <dbReference type="SAM" id="Phobius"/>
    </source>
</evidence>
<accession>A0ABQ9NMG1</accession>
<dbReference type="InterPro" id="IPR050121">
    <property type="entry name" value="Cytochrome_P450_monoxygenase"/>
</dbReference>
<keyword evidence="2 4" id="KW-0479">Metal-binding</keyword>
<keyword evidence="4" id="KW-0560">Oxidoreductase</keyword>
<dbReference type="PROSITE" id="PS00086">
    <property type="entry name" value="CYTOCHROME_P450"/>
    <property type="match status" value="1"/>
</dbReference>
<keyword evidence="7" id="KW-1185">Reference proteome</keyword>
<feature type="transmembrane region" description="Helical" evidence="5">
    <location>
        <begin position="20"/>
        <end position="39"/>
    </location>
</feature>
<dbReference type="CDD" id="cd11060">
    <property type="entry name" value="CYP57A1-like"/>
    <property type="match status" value="1"/>
</dbReference>
<dbReference type="PANTHER" id="PTHR24305:SF85">
    <property type="entry name" value="P450, PUTATIVE (EUROFUNG)-RELATED"/>
    <property type="match status" value="1"/>
</dbReference>
<keyword evidence="5" id="KW-0812">Transmembrane</keyword>
<dbReference type="InterPro" id="IPR017972">
    <property type="entry name" value="Cyt_P450_CS"/>
</dbReference>
<keyword evidence="4" id="KW-0503">Monooxygenase</keyword>
<sequence length="518" mass="59154">MASASSVGSSILSKLTVGNFFLAFSAYIAFRIVYQIVYYRFFHPLSKFPGPFWGSVTRLWVAYHNVKEDECELEYALHKKYGPVIRITPTLLLVSDATKLPDIYHRQANKTQHYITGSFGSTESLFNMQDWRTHAKFRKVAAGPYAFSNIKRMEPLIDARMKHWISKLDEKFATTGQKFEFNWWAIYMAYDIVSEIGFGAPFGFVEQGQDVGGLIEGFHQGLVPFGIMARLYPFTYWVKSTWMGKYLVATPEQDSGIGKLMRFRDKLIAERQKDMESGKVGGRVDLLQTFLDARTEDGKPLEMDYIKAEILLVLLAGADTTGTAFEVLMTYILSNESVYSKLMAEIDAATRAGHLSEIPQYAEVMDHCPYYVACVKESMRLYPSAPNIFPRMVGKGGMELNGQFVPEGMEVACNPWLVHRDENVYGKDAGEFRPERWLESEEKVKEYNKYNMAFGYGARVCLGKDIALMELYKGPLQFLRTFKPEFTNKERPGVYVVKGGVSFWTDMWMTIERRAPVV</sequence>
<dbReference type="Gene3D" id="1.10.630.10">
    <property type="entry name" value="Cytochrome P450"/>
    <property type="match status" value="1"/>
</dbReference>
<evidence type="ECO:0008006" key="8">
    <source>
        <dbReference type="Google" id="ProtNLM"/>
    </source>
</evidence>
<evidence type="ECO:0000256" key="4">
    <source>
        <dbReference type="RuleBase" id="RU000461"/>
    </source>
</evidence>
<keyword evidence="3 4" id="KW-0408">Iron</keyword>
<dbReference type="PANTHER" id="PTHR24305">
    <property type="entry name" value="CYTOCHROME P450"/>
    <property type="match status" value="1"/>
</dbReference>
<keyword evidence="5" id="KW-1133">Transmembrane helix</keyword>
<dbReference type="Pfam" id="PF00067">
    <property type="entry name" value="p450"/>
    <property type="match status" value="1"/>
</dbReference>
<reference evidence="6" key="1">
    <citation type="submission" date="2022-10" db="EMBL/GenBank/DDBJ databases">
        <title>Culturing micro-colonial fungi from biological soil crusts in the Mojave desert and describing Neophaeococcomyces mojavensis, and introducing the new genera and species Taxawa tesnikishii.</title>
        <authorList>
            <person name="Kurbessoian T."/>
            <person name="Stajich J.E."/>
        </authorList>
    </citation>
    <scope>NUCLEOTIDE SEQUENCE</scope>
    <source>
        <strain evidence="6">TK_1</strain>
    </source>
</reference>
<dbReference type="InterPro" id="IPR001128">
    <property type="entry name" value="Cyt_P450"/>
</dbReference>
<evidence type="ECO:0000256" key="1">
    <source>
        <dbReference type="ARBA" id="ARBA00001971"/>
    </source>
</evidence>
<dbReference type="InterPro" id="IPR036396">
    <property type="entry name" value="Cyt_P450_sf"/>
</dbReference>
<proteinExistence type="inferred from homology"/>
<evidence type="ECO:0000313" key="6">
    <source>
        <dbReference type="EMBL" id="KAJ9662012.1"/>
    </source>
</evidence>
<comment type="cofactor">
    <cofactor evidence="1">
        <name>heme</name>
        <dbReference type="ChEBI" id="CHEBI:30413"/>
    </cofactor>
</comment>
<dbReference type="PRINTS" id="PR00463">
    <property type="entry name" value="EP450I"/>
</dbReference>
<evidence type="ECO:0000313" key="7">
    <source>
        <dbReference type="Proteomes" id="UP001172684"/>
    </source>
</evidence>
<protein>
    <recommendedName>
        <fullName evidence="8">Flavonoid 3',5'-hydroxylase</fullName>
    </recommendedName>
</protein>
<evidence type="ECO:0000256" key="2">
    <source>
        <dbReference type="ARBA" id="ARBA00022723"/>
    </source>
</evidence>
<keyword evidence="4" id="KW-0349">Heme</keyword>
<comment type="similarity">
    <text evidence="4">Belongs to the cytochrome P450 family.</text>
</comment>
<dbReference type="Proteomes" id="UP001172684">
    <property type="component" value="Unassembled WGS sequence"/>
</dbReference>
<name>A0ABQ9NMG1_9PEZI</name>
<dbReference type="InterPro" id="IPR002401">
    <property type="entry name" value="Cyt_P450_E_grp-I"/>
</dbReference>